<proteinExistence type="predicted"/>
<dbReference type="PANTHER" id="PTHR24559:SF444">
    <property type="entry name" value="REVERSE TRANSCRIPTASE DOMAIN-CONTAINING PROTEIN"/>
    <property type="match status" value="1"/>
</dbReference>
<dbReference type="InterPro" id="IPR043128">
    <property type="entry name" value="Rev_trsase/Diguanyl_cyclase"/>
</dbReference>
<dbReference type="EMBL" id="AVOT02000656">
    <property type="protein sequence ID" value="MBW0463922.1"/>
    <property type="molecule type" value="Genomic_DNA"/>
</dbReference>
<feature type="compositionally biased region" description="Basic and acidic residues" evidence="1">
    <location>
        <begin position="1"/>
        <end position="23"/>
    </location>
</feature>
<evidence type="ECO:0000313" key="4">
    <source>
        <dbReference type="Proteomes" id="UP000765509"/>
    </source>
</evidence>
<dbReference type="PANTHER" id="PTHR24559">
    <property type="entry name" value="TRANSPOSON TY3-I GAG-POL POLYPROTEIN"/>
    <property type="match status" value="1"/>
</dbReference>
<dbReference type="Gene3D" id="3.30.70.270">
    <property type="match status" value="1"/>
</dbReference>
<keyword evidence="4" id="KW-1185">Reference proteome</keyword>
<dbReference type="AlphaFoldDB" id="A0A9Q3BF68"/>
<feature type="compositionally biased region" description="Basic and acidic residues" evidence="1">
    <location>
        <begin position="147"/>
        <end position="177"/>
    </location>
</feature>
<reference evidence="3" key="1">
    <citation type="submission" date="2021-03" db="EMBL/GenBank/DDBJ databases">
        <title>Draft genome sequence of rust myrtle Austropuccinia psidii MF-1, a brazilian biotype.</title>
        <authorList>
            <person name="Quecine M.C."/>
            <person name="Pachon D.M.R."/>
            <person name="Bonatelli M.L."/>
            <person name="Correr F.H."/>
            <person name="Franceschini L.M."/>
            <person name="Leite T.F."/>
            <person name="Margarido G.R.A."/>
            <person name="Almeida C.A."/>
            <person name="Ferrarezi J.A."/>
            <person name="Labate C.A."/>
        </authorList>
    </citation>
    <scope>NUCLEOTIDE SEQUENCE</scope>
    <source>
        <strain evidence="3">MF-1</strain>
    </source>
</reference>
<protein>
    <recommendedName>
        <fullName evidence="2">Reverse transcriptase domain-containing protein</fullName>
    </recommendedName>
</protein>
<comment type="caution">
    <text evidence="3">The sequence shown here is derived from an EMBL/GenBank/DDBJ whole genome shotgun (WGS) entry which is preliminary data.</text>
</comment>
<feature type="compositionally biased region" description="Polar residues" evidence="1">
    <location>
        <begin position="47"/>
        <end position="60"/>
    </location>
</feature>
<dbReference type="InterPro" id="IPR053134">
    <property type="entry name" value="RNA-dir_DNA_polymerase"/>
</dbReference>
<feature type="region of interest" description="Disordered" evidence="1">
    <location>
        <begin position="92"/>
        <end position="177"/>
    </location>
</feature>
<sequence length="393" mass="45932">MSPVHLRDLGFQRHQPEDREGLSRTRRPGRGHCGHSGGWQDIEGNHTHSTIHIPNQQKPQTRGLPQEVQPGIPLGRTWSKFPEDLSERNRLQRPYGNNQILESHQAVQTPEGEGKQDKGESSHYPSYRRTTDLDRLPLFTIPGGFQEKTRTQRQRQDHIQPKEKRVRPNDPEDFGFGERRTQEPEVVRGHDIELYLDVERPYPPMLRRPPYPASLKTRKEIEKHINELLEMDVIRKIEHNQIVEITTPVLRTWNYSKSKLCGDFRALNNYTKADGYPIPRIPHALEKLEKSKYITKMDCKKGFHQNAVKPNSMKLLRIICHMGIHEYTRMPLGIKNALAHFQRMMDTIFQEEIFKGLMVVFFDGITIYSETWKDSVQYIDRVLSKCTPINLKI</sequence>
<dbReference type="SUPFAM" id="SSF56672">
    <property type="entry name" value="DNA/RNA polymerases"/>
    <property type="match status" value="1"/>
</dbReference>
<evidence type="ECO:0000313" key="3">
    <source>
        <dbReference type="EMBL" id="MBW0463922.1"/>
    </source>
</evidence>
<dbReference type="Proteomes" id="UP000765509">
    <property type="component" value="Unassembled WGS sequence"/>
</dbReference>
<dbReference type="Pfam" id="PF00078">
    <property type="entry name" value="RVT_1"/>
    <property type="match status" value="1"/>
</dbReference>
<dbReference type="Gene3D" id="3.10.10.10">
    <property type="entry name" value="HIV Type 1 Reverse Transcriptase, subunit A, domain 1"/>
    <property type="match status" value="1"/>
</dbReference>
<feature type="compositionally biased region" description="Basic and acidic residues" evidence="1">
    <location>
        <begin position="112"/>
        <end position="121"/>
    </location>
</feature>
<gene>
    <name evidence="3" type="ORF">O181_003637</name>
</gene>
<feature type="compositionally biased region" description="Polar residues" evidence="1">
    <location>
        <begin position="95"/>
        <end position="108"/>
    </location>
</feature>
<evidence type="ECO:0000259" key="2">
    <source>
        <dbReference type="Pfam" id="PF00078"/>
    </source>
</evidence>
<name>A0A9Q3BF68_9BASI</name>
<feature type="domain" description="Reverse transcriptase" evidence="2">
    <location>
        <begin position="260"/>
        <end position="393"/>
    </location>
</feature>
<evidence type="ECO:0000256" key="1">
    <source>
        <dbReference type="SAM" id="MobiDB-lite"/>
    </source>
</evidence>
<feature type="region of interest" description="Disordered" evidence="1">
    <location>
        <begin position="1"/>
        <end position="79"/>
    </location>
</feature>
<dbReference type="InterPro" id="IPR000477">
    <property type="entry name" value="RT_dom"/>
</dbReference>
<dbReference type="InterPro" id="IPR043502">
    <property type="entry name" value="DNA/RNA_pol_sf"/>
</dbReference>
<accession>A0A9Q3BF68</accession>
<organism evidence="3 4">
    <name type="scientific">Austropuccinia psidii MF-1</name>
    <dbReference type="NCBI Taxonomy" id="1389203"/>
    <lineage>
        <taxon>Eukaryota</taxon>
        <taxon>Fungi</taxon>
        <taxon>Dikarya</taxon>
        <taxon>Basidiomycota</taxon>
        <taxon>Pucciniomycotina</taxon>
        <taxon>Pucciniomycetes</taxon>
        <taxon>Pucciniales</taxon>
        <taxon>Sphaerophragmiaceae</taxon>
        <taxon>Austropuccinia</taxon>
    </lineage>
</organism>
<feature type="compositionally biased region" description="Basic residues" evidence="1">
    <location>
        <begin position="24"/>
        <end position="33"/>
    </location>
</feature>
<dbReference type="CDD" id="cd01647">
    <property type="entry name" value="RT_LTR"/>
    <property type="match status" value="1"/>
</dbReference>